<gene>
    <name evidence="5" type="primary">Dsim\GD20972</name>
    <name evidence="5" type="ORF">Dsim_GD20972</name>
</gene>
<dbReference type="Bgee" id="FBgn0192428">
    <property type="expression patterns" value="Expressed in embryo and 3 other cell types or tissues"/>
</dbReference>
<dbReference type="InterPro" id="IPR000159">
    <property type="entry name" value="RA_dom"/>
</dbReference>
<dbReference type="GO" id="GO:0098722">
    <property type="term" value="P:asymmetric stem cell division"/>
    <property type="evidence" value="ECO:0007669"/>
    <property type="project" value="EnsemblMetazoa"/>
</dbReference>
<dbReference type="GO" id="GO:0055059">
    <property type="term" value="P:asymmetric neuroblast division"/>
    <property type="evidence" value="ECO:0007669"/>
    <property type="project" value="EnsemblMetazoa"/>
</dbReference>
<dbReference type="GO" id="GO:0005813">
    <property type="term" value="C:centrosome"/>
    <property type="evidence" value="ECO:0007669"/>
    <property type="project" value="EnsemblMetazoa"/>
</dbReference>
<feature type="region of interest" description="Disordered" evidence="2">
    <location>
        <begin position="1"/>
        <end position="40"/>
    </location>
</feature>
<dbReference type="PROSITE" id="PS50200">
    <property type="entry name" value="RA"/>
    <property type="match status" value="1"/>
</dbReference>
<dbReference type="EMBL" id="CM000364">
    <property type="protein sequence ID" value="EDX13961.1"/>
    <property type="molecule type" value="Genomic_DNA"/>
</dbReference>
<feature type="domain" description="Ras-associating" evidence="3">
    <location>
        <begin position="1816"/>
        <end position="1917"/>
    </location>
</feature>
<organism evidence="5 6">
    <name type="scientific">Drosophila simulans</name>
    <name type="common">Fruit fly</name>
    <dbReference type="NCBI Taxonomy" id="7240"/>
    <lineage>
        <taxon>Eukaryota</taxon>
        <taxon>Metazoa</taxon>
        <taxon>Ecdysozoa</taxon>
        <taxon>Arthropoda</taxon>
        <taxon>Hexapoda</taxon>
        <taxon>Insecta</taxon>
        <taxon>Pterygota</taxon>
        <taxon>Neoptera</taxon>
        <taxon>Endopterygota</taxon>
        <taxon>Diptera</taxon>
        <taxon>Brachycera</taxon>
        <taxon>Muscomorpha</taxon>
        <taxon>Ephydroidea</taxon>
        <taxon>Drosophilidae</taxon>
        <taxon>Drosophila</taxon>
        <taxon>Sophophora</taxon>
    </lineage>
</organism>
<dbReference type="Gene3D" id="2.60.40.10">
    <property type="entry name" value="Immunoglobulins"/>
    <property type="match status" value="1"/>
</dbReference>
<dbReference type="GO" id="GO:0061172">
    <property type="term" value="P:regulation of establishment of bipolar cell polarity"/>
    <property type="evidence" value="ECO:0007669"/>
    <property type="project" value="EnsemblMetazoa"/>
</dbReference>
<dbReference type="OrthoDB" id="2428204at2759"/>
<protein>
    <submittedName>
        <fullName evidence="5">GD20972</fullName>
    </submittedName>
</protein>
<dbReference type="InterPro" id="IPR003961">
    <property type="entry name" value="FN3_dom"/>
</dbReference>
<dbReference type="SUPFAM" id="SSF49265">
    <property type="entry name" value="Fibronectin type III"/>
    <property type="match status" value="1"/>
</dbReference>
<sequence>MERRKALSSYAKFKDQQEAAAAVTPQKNNESEDSLPALRRSHSVRSSLRRLKNKLHSPALSMQSPFKLRTQLHMRNRSSRGSATLDKSKAAKALRMLGDLDAVAVLTTKVKGKNEFVPLKRAMNSDSCDHDELGIERLMSSLPVGAKLPRKACKLLQIPESYCRQTELAPKATLDSDLEKTFSGEESSAVLADITRHAQQGIYGTTRMRTATIRKPMPYLNSRRCYHSDSTKLPNMPQKLPMSSCLRSPAVFVRQKSFHTLNELTRFCQLKVSPHRATGTATSTSSSSPSSSPAAAQQQRRHSHYAIDDNILPQDKRDGDIDSVRLREKVVNPSGGNNNNQDNYPTYYPAPLLSTSRWSEQLTQHAAVAKIRTAISCHSQDLKEMEFLLPHSRTDSQSNSQSQLCISRHSQPKNAKLRDDHDETGSSELDSPPLGDENASANGQLSVHRQPVQLRSKIPGNTPHPRASKMSKKQLKLAQAQLDKLTQNNLHLHVSLSLFINNDGLSALDLAVLSNNRSMTRMLLQHGAVEGSQFSVDTIGTKLNGLLKDAESRIHDLSGPEGLCPPVFASRPSISSIIIGNSSASVTGCTGSEVEKQIGIWERRVKGLRRLQLGWDQARPPDAPASVVVDVTGDNSISVQILEPFEGAIGTKFKVQWSTRADFNNVVGESELLEWISFHGTMGAQCHISGLTQGRRYFLRAACGNVKGWGTYRTSVPASVVPSTWRDLDNREDRFVGRHRILDNLFTAVRLARPADVSELTLDPASAQRRNPKKKTTIKQLFSVTTKFQKTLRRGIYFSCIIHCDDKVLVTSEDFPPVIEVDESYPSALHMDYYWLMKVACTWEDVKSLRSDMERNLTSAVHFRTKLLSAVCQMQSALGITDLGQLYYKPLRDAQGTVVLTCVQSVKSQKAVSILNSRWVPVSKLQKKLGALHEDYTINELLISSIGDQLHYQQAALQRLEPGLYLGYLKMQCSMDQIQVVVPVKTPNVLPHCKVRENSHITAEEWQGRRYFLRAACGNVKGWGTYRTSVPASVVPSTWRDLDNREDRFVGRHRILDNLFTAVRLARPADVSELTLDPASAQRRNPKKKTTIKQLFSVTTKFQKTLRRGIYFSCIIHCDDKVLVTSEDFPPVIEVDESYPSALHMDYYWLMKVACTWEDVKSLRSDMERNLTSAVHFRTKLLSAVCQMQSALGITDLGQLYYKPLRDAQGTVVLTCVQSVKSQKAVSILNSRWVPVSKLQKKLGALHEDYTINELLISSIGDQLHYQQAALQRLEPGLYLGYLKMQCSMDQIQVVVPVKTPNVLPHCKVRENSHITAEEWQVLHRCSSDPLRLPLDFSAQGGDAASGGTATTEVQRLFLYDLTNAMHKLFASMNIKIADATTHRLYDVEVIEHSPDISFLVVCPSAESSCAVPGQSELLLQRDDLASLSIQAFEMIHLRTYQPAIIQKYARLSCILELDTALATHSLREAFSSSELQAAKERLATLQELSASLTIVWKSVRWLMDVVAYARNKNAQPSLAMREILDFAQQRQDESVATSAGGSANKQLLQLPIRESKFSKTGQGRGSWPGPGTSEDQSQNKPEHSKSEQNLELSAITPVEPATNQVPTQQQQPQQQSQQQQLLQVSNISEYAGSICSEVSFRKNSGDSMSSTYTSRSFYSAVDSASDGNSTNSVFAIPPSRSDDTLADALRHSQAVAAQRKRTSSNIASHTNPLITVHSSSSAPYLAGSSVSLRSGNGAFATDLEHKPLKPATKAASSANLREGGPYLKSTLAELRAVGGEEPVASTSKASSMKSLSRQSSEEDSASCSSLNAEQTSGIIQVYTAYSTGLASGTSLKIHVTPKTTAREVINLVVKQLNMAVVLKGNNGPIYGPEMLENFCLVAVIGARERCLRDDFKPLQLQNPWKKGRLYVRKKHELLAAIEHSNRKSHLI</sequence>
<feature type="region of interest" description="Disordered" evidence="2">
    <location>
        <begin position="392"/>
        <end position="469"/>
    </location>
</feature>
<dbReference type="GO" id="GO:0000132">
    <property type="term" value="P:establishment of mitotic spindle orientation"/>
    <property type="evidence" value="ECO:0007669"/>
    <property type="project" value="EnsemblMetazoa"/>
</dbReference>
<dbReference type="STRING" id="7240.B4R0N8"/>
<evidence type="ECO:0000313" key="6">
    <source>
        <dbReference type="Proteomes" id="UP000000304"/>
    </source>
</evidence>
<feature type="region of interest" description="Disordered" evidence="2">
    <location>
        <begin position="1551"/>
        <end position="1590"/>
    </location>
</feature>
<dbReference type="GO" id="GO:0007165">
    <property type="term" value="P:signal transduction"/>
    <property type="evidence" value="ECO:0007669"/>
    <property type="project" value="InterPro"/>
</dbReference>
<name>B4R0N8_DROSI</name>
<accession>B4R0N8</accession>
<reference evidence="5 6" key="1">
    <citation type="journal article" date="2007" name="Nature">
        <title>Evolution of genes and genomes on the Drosophila phylogeny.</title>
        <authorList>
            <consortium name="Drosophila 12 Genomes Consortium"/>
            <person name="Clark A.G."/>
            <person name="Eisen M.B."/>
            <person name="Smith D.R."/>
            <person name="Bergman C.M."/>
            <person name="Oliver B."/>
            <person name="Markow T.A."/>
            <person name="Kaufman T.C."/>
            <person name="Kellis M."/>
            <person name="Gelbart W."/>
            <person name="Iyer V.N."/>
            <person name="Pollard D.A."/>
            <person name="Sackton T.B."/>
            <person name="Larracuente A.M."/>
            <person name="Singh N.D."/>
            <person name="Abad J.P."/>
            <person name="Abt D.N."/>
            <person name="Adryan B."/>
            <person name="Aguade M."/>
            <person name="Akashi H."/>
            <person name="Anderson W.W."/>
            <person name="Aquadro C.F."/>
            <person name="Ardell D.H."/>
            <person name="Arguello R."/>
            <person name="Artieri C.G."/>
            <person name="Barbash D.A."/>
            <person name="Barker D."/>
            <person name="Barsanti P."/>
            <person name="Batterham P."/>
            <person name="Batzoglou S."/>
            <person name="Begun D."/>
            <person name="Bhutkar A."/>
            <person name="Blanco E."/>
            <person name="Bosak S.A."/>
            <person name="Bradley R.K."/>
            <person name="Brand A.D."/>
            <person name="Brent M.R."/>
            <person name="Brooks A.N."/>
            <person name="Brown R.H."/>
            <person name="Butlin R.K."/>
            <person name="Caggese C."/>
            <person name="Calvi B.R."/>
            <person name="Bernardo de Carvalho A."/>
            <person name="Caspi A."/>
            <person name="Castrezana S."/>
            <person name="Celniker S.E."/>
            <person name="Chang J.L."/>
            <person name="Chapple C."/>
            <person name="Chatterji S."/>
            <person name="Chinwalla A."/>
            <person name="Civetta A."/>
            <person name="Clifton S.W."/>
            <person name="Comeron J.M."/>
            <person name="Costello J.C."/>
            <person name="Coyne J.A."/>
            <person name="Daub J."/>
            <person name="David R.G."/>
            <person name="Delcher A.L."/>
            <person name="Delehaunty K."/>
            <person name="Do C.B."/>
            <person name="Ebling H."/>
            <person name="Edwards K."/>
            <person name="Eickbush T."/>
            <person name="Evans J.D."/>
            <person name="Filipski A."/>
            <person name="Findeiss S."/>
            <person name="Freyhult E."/>
            <person name="Fulton L."/>
            <person name="Fulton R."/>
            <person name="Garcia A.C."/>
            <person name="Gardiner A."/>
            <person name="Garfield D.A."/>
            <person name="Garvin B.E."/>
            <person name="Gibson G."/>
            <person name="Gilbert D."/>
            <person name="Gnerre S."/>
            <person name="Godfrey J."/>
            <person name="Good R."/>
            <person name="Gotea V."/>
            <person name="Gravely B."/>
            <person name="Greenberg A.J."/>
            <person name="Griffiths-Jones S."/>
            <person name="Gross S."/>
            <person name="Guigo R."/>
            <person name="Gustafson E.A."/>
            <person name="Haerty W."/>
            <person name="Hahn M.W."/>
            <person name="Halligan D.L."/>
            <person name="Halpern A.L."/>
            <person name="Halter G.M."/>
            <person name="Han M.V."/>
            <person name="Heger A."/>
            <person name="Hillier L."/>
            <person name="Hinrichs A.S."/>
            <person name="Holmes I."/>
            <person name="Hoskins R.A."/>
            <person name="Hubisz M.J."/>
            <person name="Hultmark D."/>
            <person name="Huntley M.A."/>
            <person name="Jaffe D.B."/>
            <person name="Jagadeeshan S."/>
            <person name="Jeck W.R."/>
            <person name="Johnson J."/>
            <person name="Jones C.D."/>
            <person name="Jordan W.C."/>
            <person name="Karpen G.H."/>
            <person name="Kataoka E."/>
            <person name="Keightley P.D."/>
            <person name="Kheradpour P."/>
            <person name="Kirkness E.F."/>
            <person name="Koerich L.B."/>
            <person name="Kristiansen K."/>
            <person name="Kudrna D."/>
            <person name="Kulathinal R.J."/>
            <person name="Kumar S."/>
            <person name="Kwok R."/>
            <person name="Lander E."/>
            <person name="Langley C.H."/>
            <person name="Lapoint R."/>
            <person name="Lazzaro B.P."/>
            <person name="Lee S.J."/>
            <person name="Levesque L."/>
            <person name="Li R."/>
            <person name="Lin C.F."/>
            <person name="Lin M.F."/>
            <person name="Lindblad-Toh K."/>
            <person name="Llopart A."/>
            <person name="Long M."/>
            <person name="Low L."/>
            <person name="Lozovsky E."/>
            <person name="Lu J."/>
            <person name="Luo M."/>
            <person name="Machado C.A."/>
            <person name="Makalowski W."/>
            <person name="Marzo M."/>
            <person name="Matsuda M."/>
            <person name="Matzkin L."/>
            <person name="McAllister B."/>
            <person name="McBride C.S."/>
            <person name="McKernan B."/>
            <person name="McKernan K."/>
            <person name="Mendez-Lago M."/>
            <person name="Minx P."/>
            <person name="Mollenhauer M.U."/>
            <person name="Montooth K."/>
            <person name="Mount S.M."/>
            <person name="Mu X."/>
            <person name="Myers E."/>
            <person name="Negre B."/>
            <person name="Newfeld S."/>
            <person name="Nielsen R."/>
            <person name="Noor M.A."/>
            <person name="O'Grady P."/>
            <person name="Pachter L."/>
            <person name="Papaceit M."/>
            <person name="Parisi M.J."/>
            <person name="Parisi M."/>
            <person name="Parts L."/>
            <person name="Pedersen J.S."/>
            <person name="Pesole G."/>
            <person name="Phillippy A.M."/>
            <person name="Ponting C.P."/>
            <person name="Pop M."/>
            <person name="Porcelli D."/>
            <person name="Powell J.R."/>
            <person name="Prohaska S."/>
            <person name="Pruitt K."/>
            <person name="Puig M."/>
            <person name="Quesneville H."/>
            <person name="Ram K.R."/>
            <person name="Rand D."/>
            <person name="Rasmussen M.D."/>
            <person name="Reed L.K."/>
            <person name="Reenan R."/>
            <person name="Reily A."/>
            <person name="Remington K.A."/>
            <person name="Rieger T.T."/>
            <person name="Ritchie M.G."/>
            <person name="Robin C."/>
            <person name="Rogers Y.H."/>
            <person name="Rohde C."/>
            <person name="Rozas J."/>
            <person name="Rubenfield M.J."/>
            <person name="Ruiz A."/>
            <person name="Russo S."/>
            <person name="Salzberg S.L."/>
            <person name="Sanchez-Gracia A."/>
            <person name="Saranga D.J."/>
            <person name="Sato H."/>
            <person name="Schaeffer S.W."/>
            <person name="Schatz M.C."/>
            <person name="Schlenke T."/>
            <person name="Schwartz R."/>
            <person name="Segarra C."/>
            <person name="Singh R.S."/>
            <person name="Sirot L."/>
            <person name="Sirota M."/>
            <person name="Sisneros N.B."/>
            <person name="Smith C.D."/>
            <person name="Smith T.F."/>
            <person name="Spieth J."/>
            <person name="Stage D.E."/>
            <person name="Stark A."/>
            <person name="Stephan W."/>
            <person name="Strausberg R.L."/>
            <person name="Strempel S."/>
            <person name="Sturgill D."/>
            <person name="Sutton G."/>
            <person name="Sutton G.G."/>
            <person name="Tao W."/>
            <person name="Teichmann S."/>
            <person name="Tobari Y.N."/>
            <person name="Tomimura Y."/>
            <person name="Tsolas J.M."/>
            <person name="Valente V.L."/>
            <person name="Venter E."/>
            <person name="Venter J.C."/>
            <person name="Vicario S."/>
            <person name="Vieira F.G."/>
            <person name="Vilella A.J."/>
            <person name="Villasante A."/>
            <person name="Walenz B."/>
            <person name="Wang J."/>
            <person name="Wasserman M."/>
            <person name="Watts T."/>
            <person name="Wilson D."/>
            <person name="Wilson R.K."/>
            <person name="Wing R.A."/>
            <person name="Wolfner M.F."/>
            <person name="Wong A."/>
            <person name="Wong G.K."/>
            <person name="Wu C.I."/>
            <person name="Wu G."/>
            <person name="Yamamoto D."/>
            <person name="Yang H.P."/>
            <person name="Yang S.P."/>
            <person name="Yorke J.A."/>
            <person name="Yoshida K."/>
            <person name="Zdobnov E."/>
            <person name="Zhang P."/>
            <person name="Zhang Y."/>
            <person name="Zimin A.V."/>
            <person name="Baldwin J."/>
            <person name="Abdouelleil A."/>
            <person name="Abdulkadir J."/>
            <person name="Abebe A."/>
            <person name="Abera B."/>
            <person name="Abreu J."/>
            <person name="Acer S.C."/>
            <person name="Aftuck L."/>
            <person name="Alexander A."/>
            <person name="An P."/>
            <person name="Anderson E."/>
            <person name="Anderson S."/>
            <person name="Arachi H."/>
            <person name="Azer M."/>
            <person name="Bachantsang P."/>
            <person name="Barry A."/>
            <person name="Bayul T."/>
            <person name="Berlin A."/>
            <person name="Bessette D."/>
            <person name="Bloom T."/>
            <person name="Blye J."/>
            <person name="Boguslavskiy L."/>
            <person name="Bonnet C."/>
            <person name="Boukhgalter B."/>
            <person name="Bourzgui I."/>
            <person name="Brown A."/>
            <person name="Cahill P."/>
            <person name="Channer S."/>
            <person name="Cheshatsang Y."/>
            <person name="Chuda L."/>
            <person name="Citroen M."/>
            <person name="Collymore A."/>
            <person name="Cooke P."/>
            <person name="Costello M."/>
            <person name="D'Aco K."/>
            <person name="Daza R."/>
            <person name="De Haan G."/>
            <person name="DeGray S."/>
            <person name="DeMaso C."/>
            <person name="Dhargay N."/>
            <person name="Dooley K."/>
            <person name="Dooley E."/>
            <person name="Doricent M."/>
            <person name="Dorje P."/>
            <person name="Dorjee K."/>
            <person name="Dupes A."/>
            <person name="Elong R."/>
            <person name="Falk J."/>
            <person name="Farina A."/>
            <person name="Faro S."/>
            <person name="Ferguson D."/>
            <person name="Fisher S."/>
            <person name="Foley C.D."/>
            <person name="Franke A."/>
            <person name="Friedrich D."/>
            <person name="Gadbois L."/>
            <person name="Gearin G."/>
            <person name="Gearin C.R."/>
            <person name="Giannoukos G."/>
            <person name="Goode T."/>
            <person name="Graham J."/>
            <person name="Grandbois E."/>
            <person name="Grewal S."/>
            <person name="Gyaltsen K."/>
            <person name="Hafez N."/>
            <person name="Hagos B."/>
            <person name="Hall J."/>
            <person name="Henson C."/>
            <person name="Hollinger A."/>
            <person name="Honan T."/>
            <person name="Huard M.D."/>
            <person name="Hughes L."/>
            <person name="Hurhula B."/>
            <person name="Husby M.E."/>
            <person name="Kamat A."/>
            <person name="Kanga B."/>
            <person name="Kashin S."/>
            <person name="Khazanovich D."/>
            <person name="Kisner P."/>
            <person name="Lance K."/>
            <person name="Lara M."/>
            <person name="Lee W."/>
            <person name="Lennon N."/>
            <person name="Letendre F."/>
            <person name="LeVine R."/>
            <person name="Lipovsky A."/>
            <person name="Liu X."/>
            <person name="Liu J."/>
            <person name="Liu S."/>
            <person name="Lokyitsang T."/>
            <person name="Lokyitsang Y."/>
            <person name="Lubonja R."/>
            <person name="Lui A."/>
            <person name="MacDonald P."/>
            <person name="Magnisalis V."/>
            <person name="Maru K."/>
            <person name="Matthews C."/>
            <person name="McCusker W."/>
            <person name="McDonough S."/>
            <person name="Mehta T."/>
            <person name="Meldrim J."/>
            <person name="Meneus L."/>
            <person name="Mihai O."/>
            <person name="Mihalev A."/>
            <person name="Mihova T."/>
            <person name="Mittelman R."/>
            <person name="Mlenga V."/>
            <person name="Montmayeur A."/>
            <person name="Mulrain L."/>
            <person name="Navidi A."/>
            <person name="Naylor J."/>
            <person name="Negash T."/>
            <person name="Nguyen T."/>
            <person name="Nguyen N."/>
            <person name="Nicol R."/>
            <person name="Norbu C."/>
            <person name="Norbu N."/>
            <person name="Novod N."/>
            <person name="O'Neill B."/>
            <person name="Osman S."/>
            <person name="Markiewicz E."/>
            <person name="Oyono O.L."/>
            <person name="Patti C."/>
            <person name="Phunkhang P."/>
            <person name="Pierre F."/>
            <person name="Priest M."/>
            <person name="Raghuraman S."/>
            <person name="Rege F."/>
            <person name="Reyes R."/>
            <person name="Rise C."/>
            <person name="Rogov P."/>
            <person name="Ross K."/>
            <person name="Ryan E."/>
            <person name="Settipalli S."/>
            <person name="Shea T."/>
            <person name="Sherpa N."/>
            <person name="Shi L."/>
            <person name="Shih D."/>
            <person name="Sparrow T."/>
            <person name="Spaulding J."/>
            <person name="Stalker J."/>
            <person name="Stange-Thomann N."/>
            <person name="Stavropoulos S."/>
            <person name="Stone C."/>
            <person name="Strader C."/>
            <person name="Tesfaye S."/>
            <person name="Thomson T."/>
            <person name="Thoulutsang Y."/>
            <person name="Thoulutsang D."/>
            <person name="Topham K."/>
            <person name="Topping I."/>
            <person name="Tsamla T."/>
            <person name="Vassiliev H."/>
            <person name="Vo A."/>
            <person name="Wangchuk T."/>
            <person name="Wangdi T."/>
            <person name="Weiand M."/>
            <person name="Wilkinson J."/>
            <person name="Wilson A."/>
            <person name="Yadav S."/>
            <person name="Young G."/>
            <person name="Yu Q."/>
            <person name="Zembek L."/>
            <person name="Zhong D."/>
            <person name="Zimmer A."/>
            <person name="Zwirko Z."/>
            <person name="Jaffe D.B."/>
            <person name="Alvarez P."/>
            <person name="Brockman W."/>
            <person name="Butler J."/>
            <person name="Chin C."/>
            <person name="Gnerre S."/>
            <person name="Grabherr M."/>
            <person name="Kleber M."/>
            <person name="Mauceli E."/>
            <person name="MacCallum I."/>
        </authorList>
    </citation>
    <scope>NUCLEOTIDE SEQUENCE [LARGE SCALE GENOMIC DNA]</scope>
    <source>
        <strain evidence="6">white501</strain>
    </source>
</reference>
<dbReference type="HOGENOM" id="CLU_001991_1_0_1"/>
<feature type="repeat" description="ANK" evidence="1">
    <location>
        <begin position="503"/>
        <end position="528"/>
    </location>
</feature>
<dbReference type="PROSITE" id="PS50297">
    <property type="entry name" value="ANK_REP_REGION"/>
    <property type="match status" value="1"/>
</dbReference>
<evidence type="ECO:0000256" key="2">
    <source>
        <dbReference type="SAM" id="MobiDB-lite"/>
    </source>
</evidence>
<dbReference type="GO" id="GO:0005819">
    <property type="term" value="C:spindle"/>
    <property type="evidence" value="ECO:0007669"/>
    <property type="project" value="EnsemblMetazoa"/>
</dbReference>
<dbReference type="InterPro" id="IPR002110">
    <property type="entry name" value="Ankyrin_rpt"/>
</dbReference>
<dbReference type="SMART" id="SM00314">
    <property type="entry name" value="RA"/>
    <property type="match status" value="1"/>
</dbReference>
<evidence type="ECO:0000313" key="5">
    <source>
        <dbReference type="EMBL" id="EDX13961.1"/>
    </source>
</evidence>
<dbReference type="GO" id="GO:0050811">
    <property type="term" value="F:GABA receptor binding"/>
    <property type="evidence" value="ECO:0007669"/>
    <property type="project" value="EnsemblMetazoa"/>
</dbReference>
<dbReference type="Proteomes" id="UP000000304">
    <property type="component" value="Chromosome 3R"/>
</dbReference>
<feature type="compositionally biased region" description="Low complexity" evidence="2">
    <location>
        <begin position="277"/>
        <end position="296"/>
    </location>
</feature>
<dbReference type="PANTHER" id="PTHR21437">
    <property type="entry name" value="WIDE AWAKE"/>
    <property type="match status" value="1"/>
</dbReference>
<feature type="compositionally biased region" description="Low complexity" evidence="2">
    <location>
        <begin position="1786"/>
        <end position="1799"/>
    </location>
</feature>
<dbReference type="PROSITE" id="PS50088">
    <property type="entry name" value="ANK_REPEAT"/>
    <property type="match status" value="1"/>
</dbReference>
<dbReference type="FunFam" id="2.60.40.10:FF:001530">
    <property type="entry name" value="Wide awake, isoform B"/>
    <property type="match status" value="1"/>
</dbReference>
<dbReference type="PROSITE" id="PS50853">
    <property type="entry name" value="FN3"/>
    <property type="match status" value="1"/>
</dbReference>
<feature type="compositionally biased region" description="Polar residues" evidence="2">
    <location>
        <begin position="395"/>
        <end position="413"/>
    </location>
</feature>
<feature type="region of interest" description="Disordered" evidence="2">
    <location>
        <begin position="277"/>
        <end position="321"/>
    </location>
</feature>
<keyword evidence="1" id="KW-0040">ANK repeat</keyword>
<dbReference type="PANTHER" id="PTHR21437:SF1">
    <property type="entry name" value="WIDE AWAKE"/>
    <property type="match status" value="1"/>
</dbReference>
<dbReference type="CDD" id="cd00063">
    <property type="entry name" value="FN3"/>
    <property type="match status" value="1"/>
</dbReference>
<dbReference type="OMA" id="CIKSPKA"/>
<dbReference type="CDD" id="cd17117">
    <property type="entry name" value="RA_ANKFN1_like"/>
    <property type="match status" value="1"/>
</dbReference>
<dbReference type="InterPro" id="IPR039269">
    <property type="entry name" value="ANKFN1"/>
</dbReference>
<dbReference type="PhylomeDB" id="B4R0N8"/>
<dbReference type="Pfam" id="PF00788">
    <property type="entry name" value="RA"/>
    <property type="match status" value="1"/>
</dbReference>
<dbReference type="GO" id="GO:0045938">
    <property type="term" value="P:positive regulation of circadian sleep/wake cycle, sleep"/>
    <property type="evidence" value="ECO:0007669"/>
    <property type="project" value="EnsemblMetazoa"/>
</dbReference>
<dbReference type="InterPro" id="IPR013783">
    <property type="entry name" value="Ig-like_fold"/>
</dbReference>
<feature type="region of interest" description="Disordered" evidence="2">
    <location>
        <begin position="1779"/>
        <end position="1808"/>
    </location>
</feature>
<evidence type="ECO:0000256" key="1">
    <source>
        <dbReference type="PROSITE-ProRule" id="PRU00023"/>
    </source>
</evidence>
<evidence type="ECO:0000259" key="4">
    <source>
        <dbReference type="PROSITE" id="PS50853"/>
    </source>
</evidence>
<dbReference type="Gene3D" id="3.10.20.90">
    <property type="entry name" value="Phosphatidylinositol 3-kinase Catalytic Subunit, Chain A, domain 1"/>
    <property type="match status" value="1"/>
</dbReference>
<keyword evidence="6" id="KW-1185">Reference proteome</keyword>
<proteinExistence type="predicted"/>
<feature type="domain" description="Fibronectin type-III" evidence="4">
    <location>
        <begin position="620"/>
        <end position="723"/>
    </location>
</feature>
<evidence type="ECO:0000259" key="3">
    <source>
        <dbReference type="PROSITE" id="PS50200"/>
    </source>
</evidence>
<dbReference type="InterPro" id="IPR036116">
    <property type="entry name" value="FN3_sf"/>
</dbReference>